<keyword evidence="1" id="KW-1133">Transmembrane helix</keyword>
<name>A0A5N6TGT5_ASPAV</name>
<evidence type="ECO:0000256" key="1">
    <source>
        <dbReference type="SAM" id="Phobius"/>
    </source>
</evidence>
<dbReference type="EMBL" id="ML742338">
    <property type="protein sequence ID" value="KAE8145517.1"/>
    <property type="molecule type" value="Genomic_DNA"/>
</dbReference>
<evidence type="ECO:0000313" key="2">
    <source>
        <dbReference type="EMBL" id="KAE8145517.1"/>
    </source>
</evidence>
<gene>
    <name evidence="2" type="ORF">BDV25DRAFT_164516</name>
</gene>
<protein>
    <submittedName>
        <fullName evidence="2">Uncharacterized protein</fullName>
    </submittedName>
</protein>
<keyword evidence="1" id="KW-0472">Membrane</keyword>
<proteinExistence type="predicted"/>
<accession>A0A5N6TGT5</accession>
<evidence type="ECO:0000313" key="3">
    <source>
        <dbReference type="Proteomes" id="UP000325780"/>
    </source>
</evidence>
<dbReference type="Proteomes" id="UP000325780">
    <property type="component" value="Unassembled WGS sequence"/>
</dbReference>
<organism evidence="2 3">
    <name type="scientific">Aspergillus avenaceus</name>
    <dbReference type="NCBI Taxonomy" id="36643"/>
    <lineage>
        <taxon>Eukaryota</taxon>
        <taxon>Fungi</taxon>
        <taxon>Dikarya</taxon>
        <taxon>Ascomycota</taxon>
        <taxon>Pezizomycotina</taxon>
        <taxon>Eurotiomycetes</taxon>
        <taxon>Eurotiomycetidae</taxon>
        <taxon>Eurotiales</taxon>
        <taxon>Aspergillaceae</taxon>
        <taxon>Aspergillus</taxon>
        <taxon>Aspergillus subgen. Circumdati</taxon>
    </lineage>
</organism>
<reference evidence="2 3" key="1">
    <citation type="submission" date="2019-04" db="EMBL/GenBank/DDBJ databases">
        <title>Friends and foes A comparative genomics study of 23 Aspergillus species from section Flavi.</title>
        <authorList>
            <consortium name="DOE Joint Genome Institute"/>
            <person name="Kjaerbolling I."/>
            <person name="Vesth T."/>
            <person name="Frisvad J.C."/>
            <person name="Nybo J.L."/>
            <person name="Theobald S."/>
            <person name="Kildgaard S."/>
            <person name="Isbrandt T."/>
            <person name="Kuo A."/>
            <person name="Sato A."/>
            <person name="Lyhne E.K."/>
            <person name="Kogle M.E."/>
            <person name="Wiebenga A."/>
            <person name="Kun R.S."/>
            <person name="Lubbers R.J."/>
            <person name="Makela M.R."/>
            <person name="Barry K."/>
            <person name="Chovatia M."/>
            <person name="Clum A."/>
            <person name="Daum C."/>
            <person name="Haridas S."/>
            <person name="He G."/>
            <person name="LaButti K."/>
            <person name="Lipzen A."/>
            <person name="Mondo S."/>
            <person name="Riley R."/>
            <person name="Salamov A."/>
            <person name="Simmons B.A."/>
            <person name="Magnuson J.K."/>
            <person name="Henrissat B."/>
            <person name="Mortensen U.H."/>
            <person name="Larsen T.O."/>
            <person name="Devries R.P."/>
            <person name="Grigoriev I.V."/>
            <person name="Machida M."/>
            <person name="Baker S.E."/>
            <person name="Andersen M.R."/>
        </authorList>
    </citation>
    <scope>NUCLEOTIDE SEQUENCE [LARGE SCALE GENOMIC DNA]</scope>
    <source>
        <strain evidence="2 3">IBT 18842</strain>
    </source>
</reference>
<keyword evidence="1" id="KW-0812">Transmembrane</keyword>
<keyword evidence="3" id="KW-1185">Reference proteome</keyword>
<dbReference type="AlphaFoldDB" id="A0A5N6TGT5"/>
<feature type="transmembrane region" description="Helical" evidence="1">
    <location>
        <begin position="18"/>
        <end position="36"/>
    </location>
</feature>
<sequence length="65" mass="7536">MQFSTCKAYQLHNPPPDLSLIAFLFIFFSLFVLLVMSRFSMTSVAGSYNPCILVVNLIKKYRLHY</sequence>